<reference evidence="2 3" key="1">
    <citation type="journal article" date="2013" name="Genome Announc.">
        <title>Draft Genome Sequence of the Methanotrophic Gammaproteobacterium Methyloglobulus morosus DSM 22980 Strain KoM1.</title>
        <authorList>
            <person name="Poehlein A."/>
            <person name="Deutzmann J.S."/>
            <person name="Daniel R."/>
            <person name="Simeonova D.D."/>
        </authorList>
    </citation>
    <scope>NUCLEOTIDE SEQUENCE [LARGE SCALE GENOMIC DNA]</scope>
    <source>
        <strain evidence="2 3">KoM1</strain>
    </source>
</reference>
<keyword evidence="1" id="KW-1133">Transmembrane helix</keyword>
<dbReference type="EMBL" id="AYLO01000128">
    <property type="protein sequence ID" value="ESS69197.1"/>
    <property type="molecule type" value="Genomic_DNA"/>
</dbReference>
<protein>
    <submittedName>
        <fullName evidence="2">Uncharacterized protein</fullName>
    </submittedName>
</protein>
<proteinExistence type="predicted"/>
<name>V5BSP0_9GAMM</name>
<accession>V5BSP0</accession>
<gene>
    <name evidence="2" type="ORF">MGMO_138c00350</name>
</gene>
<dbReference type="Proteomes" id="UP000017842">
    <property type="component" value="Unassembled WGS sequence"/>
</dbReference>
<keyword evidence="1" id="KW-0812">Transmembrane</keyword>
<dbReference type="AlphaFoldDB" id="V5BSP0"/>
<sequence length="48" mass="6059">MEFGLIFKVVFFMLWPILLMLIFYVFNKKKFLDLWEKFKQDGFFEKKD</sequence>
<evidence type="ECO:0000313" key="3">
    <source>
        <dbReference type="Proteomes" id="UP000017842"/>
    </source>
</evidence>
<evidence type="ECO:0000313" key="2">
    <source>
        <dbReference type="EMBL" id="ESS69197.1"/>
    </source>
</evidence>
<keyword evidence="1" id="KW-0472">Membrane</keyword>
<keyword evidence="3" id="KW-1185">Reference proteome</keyword>
<comment type="caution">
    <text evidence="2">The sequence shown here is derived from an EMBL/GenBank/DDBJ whole genome shotgun (WGS) entry which is preliminary data.</text>
</comment>
<organism evidence="2 3">
    <name type="scientific">Methyloglobulus morosus KoM1</name>
    <dbReference type="NCBI Taxonomy" id="1116472"/>
    <lineage>
        <taxon>Bacteria</taxon>
        <taxon>Pseudomonadati</taxon>
        <taxon>Pseudomonadota</taxon>
        <taxon>Gammaproteobacteria</taxon>
        <taxon>Methylococcales</taxon>
        <taxon>Methylococcaceae</taxon>
        <taxon>Methyloglobulus</taxon>
    </lineage>
</organism>
<evidence type="ECO:0000256" key="1">
    <source>
        <dbReference type="SAM" id="Phobius"/>
    </source>
</evidence>
<feature type="transmembrane region" description="Helical" evidence="1">
    <location>
        <begin position="6"/>
        <end position="26"/>
    </location>
</feature>